<name>A0A3R8RP31_9MICO</name>
<keyword evidence="3" id="KW-1185">Reference proteome</keyword>
<evidence type="ECO:0000256" key="1">
    <source>
        <dbReference type="SAM" id="MobiDB-lite"/>
    </source>
</evidence>
<evidence type="ECO:0008006" key="4">
    <source>
        <dbReference type="Google" id="ProtNLM"/>
    </source>
</evidence>
<dbReference type="AlphaFoldDB" id="A0A3R8RP31"/>
<organism evidence="2 3">
    <name type="scientific">Brachybacterium paraconglomeratum</name>
    <dbReference type="NCBI Taxonomy" id="173362"/>
    <lineage>
        <taxon>Bacteria</taxon>
        <taxon>Bacillati</taxon>
        <taxon>Actinomycetota</taxon>
        <taxon>Actinomycetes</taxon>
        <taxon>Micrococcales</taxon>
        <taxon>Dermabacteraceae</taxon>
        <taxon>Brachybacterium</taxon>
    </lineage>
</organism>
<evidence type="ECO:0000313" key="3">
    <source>
        <dbReference type="Proteomes" id="UP000274327"/>
    </source>
</evidence>
<dbReference type="EMBL" id="QOCI01000018">
    <property type="protein sequence ID" value="RRR17110.1"/>
    <property type="molecule type" value="Genomic_DNA"/>
</dbReference>
<dbReference type="GeneID" id="78122553"/>
<proteinExistence type="predicted"/>
<comment type="caution">
    <text evidence="2">The sequence shown here is derived from an EMBL/GenBank/DDBJ whole genome shotgun (WGS) entry which is preliminary data.</text>
</comment>
<dbReference type="RefSeq" id="WP_126988805.1">
    <property type="nucleotide sequence ID" value="NZ_ML133864.1"/>
</dbReference>
<feature type="region of interest" description="Disordered" evidence="1">
    <location>
        <begin position="258"/>
        <end position="312"/>
    </location>
</feature>
<accession>A0A3R8RP31</accession>
<sequence>METLAAAAPALTAPVLTAPALGVPVDAALRDAVADPVLRELLADEPAQDAPPPCDRPPPSVRLRPIGLCAAWSHHAADLALPLGAELQRWEETPTTAAMVARGEIVRLLPGVFLPPDLLGTSVRRALALGCALGEHLQSHHVIAGRSAAWVHLGGRPPASLELLSPAHRGILAGVVQRHARLGPGDIDTVGGAPVTTPRRTASDLLRFSPEAIARPLLRRLERAGLVEHEELRAHLHRLHRHPGVQEARERLDRALTPLAARSDTAQQDGTGRCGPRRAPEQPPTVRPLAGVRLEGPLITARSERTGPLSSP</sequence>
<gene>
    <name evidence="2" type="ORF">DS079_16165</name>
</gene>
<reference evidence="2 3" key="1">
    <citation type="submission" date="2018-07" db="EMBL/GenBank/DDBJ databases">
        <title>Brachybacteriurn paraconglorneratum KCTC 9916.</title>
        <authorList>
            <person name="Li Y."/>
        </authorList>
    </citation>
    <scope>NUCLEOTIDE SEQUENCE [LARGE SCALE GENOMIC DNA]</scope>
    <source>
        <strain evidence="2 3">KCTC 9916</strain>
    </source>
</reference>
<protein>
    <recommendedName>
        <fullName evidence="4">AbiEi antitoxin C-terminal domain-containing protein</fullName>
    </recommendedName>
</protein>
<evidence type="ECO:0000313" key="2">
    <source>
        <dbReference type="EMBL" id="RRR17110.1"/>
    </source>
</evidence>
<dbReference type="Proteomes" id="UP000274327">
    <property type="component" value="Unassembled WGS sequence"/>
</dbReference>